<evidence type="ECO:0000313" key="2">
    <source>
        <dbReference type="EMBL" id="CAB4027138.1"/>
    </source>
</evidence>
<dbReference type="InterPro" id="IPR012677">
    <property type="entry name" value="Nucleotide-bd_a/b_plait_sf"/>
</dbReference>
<dbReference type="SMART" id="SM00360">
    <property type="entry name" value="RRM"/>
    <property type="match status" value="1"/>
</dbReference>
<proteinExistence type="predicted"/>
<reference evidence="2" key="1">
    <citation type="submission" date="2020-04" db="EMBL/GenBank/DDBJ databases">
        <authorList>
            <person name="Alioto T."/>
            <person name="Alioto T."/>
            <person name="Gomez Garrido J."/>
        </authorList>
    </citation>
    <scope>NUCLEOTIDE SEQUENCE</scope>
    <source>
        <strain evidence="2">A484AB</strain>
    </source>
</reference>
<feature type="compositionally biased region" description="Gly residues" evidence="1">
    <location>
        <begin position="139"/>
        <end position="170"/>
    </location>
</feature>
<gene>
    <name evidence="2" type="ORF">PACLA_8A066006</name>
</gene>
<dbReference type="Pfam" id="PF00076">
    <property type="entry name" value="RRM_1"/>
    <property type="match status" value="1"/>
</dbReference>
<name>A0A7D9JD39_PARCT</name>
<keyword evidence="3" id="KW-1185">Reference proteome</keyword>
<organism evidence="2 3">
    <name type="scientific">Paramuricea clavata</name>
    <name type="common">Red gorgonian</name>
    <name type="synonym">Violescent sea-whip</name>
    <dbReference type="NCBI Taxonomy" id="317549"/>
    <lineage>
        <taxon>Eukaryota</taxon>
        <taxon>Metazoa</taxon>
        <taxon>Cnidaria</taxon>
        <taxon>Anthozoa</taxon>
        <taxon>Octocorallia</taxon>
        <taxon>Malacalcyonacea</taxon>
        <taxon>Plexauridae</taxon>
        <taxon>Paramuricea</taxon>
    </lineage>
</organism>
<comment type="caution">
    <text evidence="2">The sequence shown here is derived from an EMBL/GenBank/DDBJ whole genome shotgun (WGS) entry which is preliminary data.</text>
</comment>
<accession>A0A7D9JD39</accession>
<protein>
    <submittedName>
        <fullName evidence="2">Cold-inducible RNA-binding B-like isoform X1</fullName>
    </submittedName>
</protein>
<dbReference type="OrthoDB" id="439808at2759"/>
<feature type="region of interest" description="Disordered" evidence="1">
    <location>
        <begin position="136"/>
        <end position="170"/>
    </location>
</feature>
<evidence type="ECO:0000256" key="1">
    <source>
        <dbReference type="SAM" id="MobiDB-lite"/>
    </source>
</evidence>
<dbReference type="InterPro" id="IPR035979">
    <property type="entry name" value="RBD_domain_sf"/>
</dbReference>
<evidence type="ECO:0000313" key="3">
    <source>
        <dbReference type="Proteomes" id="UP001152795"/>
    </source>
</evidence>
<dbReference type="InterPro" id="IPR000504">
    <property type="entry name" value="RRM_dom"/>
</dbReference>
<dbReference type="SUPFAM" id="SSF54928">
    <property type="entry name" value="RNA-binding domain, RBD"/>
    <property type="match status" value="1"/>
</dbReference>
<dbReference type="GO" id="GO:0003723">
    <property type="term" value="F:RNA binding"/>
    <property type="evidence" value="ECO:0007669"/>
    <property type="project" value="UniProtKB-UniRule"/>
</dbReference>
<dbReference type="AlphaFoldDB" id="A0A7D9JD39"/>
<dbReference type="Proteomes" id="UP001152795">
    <property type="component" value="Unassembled WGS sequence"/>
</dbReference>
<dbReference type="Gene3D" id="3.30.70.330">
    <property type="match status" value="1"/>
</dbReference>
<dbReference type="EMBL" id="CACRXK020014623">
    <property type="protein sequence ID" value="CAB4027138.1"/>
    <property type="molecule type" value="Genomic_DNA"/>
</dbReference>
<sequence>MEVETSDTIVDYRRLSYKFVNLRRFAFSFLFAATDFTRKTFRLRPTIWTKKTNMSEACNKLFFGNVAFKATEDDLRQFCENYGVIEEVVIVKDRETGDSRGYGFVTFQKAEDAKDAKDKLNNAEFCGRNVNVNDANPRSGGGYGGGRGGGRGRGGGGRGRGGGRYGGGGGSYGGNSGRYGGGGGGYSGGGGGYGGGGGGYSNYSAGGYSAGGYGTGDGGYSNYGGGQYSGGGGQYNSGQYGGYQ</sequence>
<dbReference type="PROSITE" id="PS50102">
    <property type="entry name" value="RRM"/>
    <property type="match status" value="1"/>
</dbReference>
<dbReference type="PANTHER" id="PTHR48034">
    <property type="entry name" value="TRANSFORMER-2 SEX-DETERMINING PROTEIN-RELATED"/>
    <property type="match status" value="1"/>
</dbReference>
<dbReference type="InterPro" id="IPR050441">
    <property type="entry name" value="RBM"/>
</dbReference>